<dbReference type="Gene3D" id="3.40.710.10">
    <property type="entry name" value="DD-peptidase/beta-lactamase superfamily"/>
    <property type="match status" value="1"/>
</dbReference>
<dbReference type="EMBL" id="CVMT01000006">
    <property type="protein sequence ID" value="CRG89464.1"/>
    <property type="molecule type" value="Genomic_DNA"/>
</dbReference>
<dbReference type="OrthoDB" id="428260at2759"/>
<dbReference type="InterPro" id="IPR012338">
    <property type="entry name" value="Beta-lactam/transpept-like"/>
</dbReference>
<sequence>MLPPLPTRVISTLQSKIDTLCNIPNKRGIPGAVFVAVDRNGERFAYASGKRGVASDEPMTLDSVFSILSCTKLVTAIACMQLVEQNVLRLDDPDQAERLAPELKEVKVLQNGELVEKTSRITLRMLLSHTSGFAYTFFHEGLRDYSYPAGYDEFSGHISGISQPLVHQPGEAFRYGAGVDWAGILLERATHQKLGDYMEKNIFEPLGIKEISFAPSGRMISKLAYMNQREVDGTLSGRDHLLNRSLRLQSEDDAKALFHSGGSGLFAQPREFTKIISTLLNDGVSPDTDHRILQKETVDQMFTNQIPQFPDFGRQFVPGAKPLLANPSGDLYPNNNKPQGYGLSFMLSGGLTGRSEGTAWWAGLANLFWWADREKGIGGMIATQILPLGDMDVTALWAQLEATVYRALT</sequence>
<dbReference type="PANTHER" id="PTHR43283">
    <property type="entry name" value="BETA-LACTAMASE-RELATED"/>
    <property type="match status" value="1"/>
</dbReference>
<dbReference type="InterPro" id="IPR001466">
    <property type="entry name" value="Beta-lactam-related"/>
</dbReference>
<dbReference type="Proteomes" id="UP000054383">
    <property type="component" value="Unassembled WGS sequence"/>
</dbReference>
<accession>A0A0U1M1R7</accession>
<organism evidence="2 3">
    <name type="scientific">Talaromyces islandicus</name>
    <name type="common">Penicillium islandicum</name>
    <dbReference type="NCBI Taxonomy" id="28573"/>
    <lineage>
        <taxon>Eukaryota</taxon>
        <taxon>Fungi</taxon>
        <taxon>Dikarya</taxon>
        <taxon>Ascomycota</taxon>
        <taxon>Pezizomycotina</taxon>
        <taxon>Eurotiomycetes</taxon>
        <taxon>Eurotiomycetidae</taxon>
        <taxon>Eurotiales</taxon>
        <taxon>Trichocomaceae</taxon>
        <taxon>Talaromyces</taxon>
        <taxon>Talaromyces sect. Islandici</taxon>
    </lineage>
</organism>
<evidence type="ECO:0000313" key="2">
    <source>
        <dbReference type="EMBL" id="CRG89464.1"/>
    </source>
</evidence>
<dbReference type="InterPro" id="IPR050789">
    <property type="entry name" value="Diverse_Enzym_Activities"/>
</dbReference>
<gene>
    <name evidence="2" type="ORF">PISL3812_06500</name>
</gene>
<evidence type="ECO:0000313" key="3">
    <source>
        <dbReference type="Proteomes" id="UP000054383"/>
    </source>
</evidence>
<keyword evidence="3" id="KW-1185">Reference proteome</keyword>
<evidence type="ECO:0000259" key="1">
    <source>
        <dbReference type="Pfam" id="PF00144"/>
    </source>
</evidence>
<dbReference type="STRING" id="28573.A0A0U1M1R7"/>
<dbReference type="SUPFAM" id="SSF56601">
    <property type="entry name" value="beta-lactamase/transpeptidase-like"/>
    <property type="match status" value="1"/>
</dbReference>
<reference evidence="2 3" key="1">
    <citation type="submission" date="2015-04" db="EMBL/GenBank/DDBJ databases">
        <authorList>
            <person name="Syromyatnikov M.Y."/>
            <person name="Popov V.N."/>
        </authorList>
    </citation>
    <scope>NUCLEOTIDE SEQUENCE [LARGE SCALE GENOMIC DNA]</scope>
    <source>
        <strain evidence="2">WF-38-12</strain>
    </source>
</reference>
<dbReference type="OMA" id="VCADENT"/>
<dbReference type="PANTHER" id="PTHR43283:SF3">
    <property type="entry name" value="BETA-LACTAMASE FAMILY PROTEIN (AFU_ORTHOLOGUE AFUA_5G07500)"/>
    <property type="match status" value="1"/>
</dbReference>
<protein>
    <submittedName>
        <fullName evidence="2">Esterase EstB</fullName>
    </submittedName>
</protein>
<proteinExistence type="predicted"/>
<dbReference type="AlphaFoldDB" id="A0A0U1M1R7"/>
<feature type="domain" description="Beta-lactamase-related" evidence="1">
    <location>
        <begin position="23"/>
        <end position="400"/>
    </location>
</feature>
<dbReference type="Pfam" id="PF00144">
    <property type="entry name" value="Beta-lactamase"/>
    <property type="match status" value="1"/>
</dbReference>
<name>A0A0U1M1R7_TALIS</name>